<name>E7FNZ9_9LACO</name>
<accession>E7FNZ9</accession>
<reference evidence="1 2" key="1">
    <citation type="submission" date="2011-01" db="EMBL/GenBank/DDBJ databases">
        <authorList>
            <person name="Muzny D."/>
            <person name="Qin X."/>
            <person name="Buhay C."/>
            <person name="Dugan-Rocha S."/>
            <person name="Ding Y."/>
            <person name="Chen G."/>
            <person name="Hawes A."/>
            <person name="Holder M."/>
            <person name="Jhangiani S."/>
            <person name="Johnson A."/>
            <person name="Khan Z."/>
            <person name="Li Z."/>
            <person name="Liu W."/>
            <person name="Liu X."/>
            <person name="Perez L."/>
            <person name="Shen H."/>
            <person name="Wang Q."/>
            <person name="Watt J."/>
            <person name="Xi L."/>
            <person name="Xin Y."/>
            <person name="Zhou J."/>
            <person name="Deng J."/>
            <person name="Jiang H."/>
            <person name="Liu Y."/>
            <person name="Qu J."/>
            <person name="Song X.-Z."/>
            <person name="Zhang L."/>
            <person name="Villasana D."/>
            <person name="Johnson A."/>
            <person name="Liu J."/>
            <person name="Liyanage D."/>
            <person name="Lorensuhewa L."/>
            <person name="Robinson T."/>
            <person name="Song A."/>
            <person name="Song B.-B."/>
            <person name="Dinh H."/>
            <person name="Thornton R."/>
            <person name="Coyle M."/>
            <person name="Francisco L."/>
            <person name="Jackson L."/>
            <person name="Javaid M."/>
            <person name="Korchina V."/>
            <person name="Kovar C."/>
            <person name="Mata R."/>
            <person name="Mathew T."/>
            <person name="Ngo R."/>
            <person name="Nguyen L."/>
            <person name="Nguyen N."/>
            <person name="Okwuonu G."/>
            <person name="Ongeri F."/>
            <person name="Pham C."/>
            <person name="Simmons D."/>
            <person name="Wilczek-Boney K."/>
            <person name="Hale W."/>
            <person name="Jakkamsetti A."/>
            <person name="Pham P."/>
            <person name="Ruth R."/>
            <person name="San Lucas F."/>
            <person name="Warren J."/>
            <person name="Zhang J."/>
            <person name="Zhao Z."/>
            <person name="Zhou C."/>
            <person name="Zhu D."/>
            <person name="Lee S."/>
            <person name="Bess C."/>
            <person name="Blankenburg K."/>
            <person name="Forbes L."/>
            <person name="Fu Q."/>
            <person name="Gubbala S."/>
            <person name="Hirani K."/>
            <person name="Jayaseelan J.C."/>
            <person name="Lara F."/>
            <person name="Munidasa M."/>
            <person name="Palculict T."/>
            <person name="Patil S."/>
            <person name="Pu L.-L."/>
            <person name="Saada N."/>
            <person name="Tang L."/>
            <person name="Weissenberger G."/>
            <person name="Zhu Y."/>
            <person name="Hemphill L."/>
            <person name="Shang Y."/>
            <person name="Youmans B."/>
            <person name="Ayvaz T."/>
            <person name="Ross M."/>
            <person name="Santibanez J."/>
            <person name="Aqrawi P."/>
            <person name="Gross S."/>
            <person name="Joshi V."/>
            <person name="Fowler G."/>
            <person name="Nazareth L."/>
            <person name="Reid J."/>
            <person name="Worley K."/>
            <person name="Petrosino J."/>
            <person name="Highlander S."/>
            <person name="Gibbs R."/>
        </authorList>
    </citation>
    <scope>NUCLEOTIDE SEQUENCE [LARGE SCALE GENOMIC DNA]</scope>
    <source>
        <strain evidence="1 2">ATCC 25644</strain>
    </source>
</reference>
<gene>
    <name evidence="1" type="ORF">HMPREF0542_10626</name>
</gene>
<dbReference type="InterPro" id="IPR046242">
    <property type="entry name" value="DUF6275"/>
</dbReference>
<proteinExistence type="predicted"/>
<organism evidence="1 2">
    <name type="scientific">Ligilactobacillus ruminis ATCC 25644</name>
    <dbReference type="NCBI Taxonomy" id="525362"/>
    <lineage>
        <taxon>Bacteria</taxon>
        <taxon>Bacillati</taxon>
        <taxon>Bacillota</taxon>
        <taxon>Bacilli</taxon>
        <taxon>Lactobacillales</taxon>
        <taxon>Lactobacillaceae</taxon>
        <taxon>Ligilactobacillus</taxon>
    </lineage>
</organism>
<dbReference type="Pfam" id="PF19791">
    <property type="entry name" value="DUF6275"/>
    <property type="match status" value="1"/>
</dbReference>
<evidence type="ECO:0000313" key="1">
    <source>
        <dbReference type="EMBL" id="EFZ35251.1"/>
    </source>
</evidence>
<dbReference type="EMBL" id="ACGS02000025">
    <property type="protein sequence ID" value="EFZ35251.1"/>
    <property type="molecule type" value="Genomic_DNA"/>
</dbReference>
<evidence type="ECO:0000313" key="2">
    <source>
        <dbReference type="Proteomes" id="UP000004099"/>
    </source>
</evidence>
<sequence>MLFLCLKKGEAMLEKAKQLASQEFSRLSGREIKVEDCFVVWFSKTLQNWKALVSTNAISSNEKCGDYAEVTHNGDKEETYVDVYAKVSNRVIKD</sequence>
<dbReference type="HOGENOM" id="CLU_168152_0_0_9"/>
<dbReference type="AlphaFoldDB" id="E7FNZ9"/>
<evidence type="ECO:0008006" key="3">
    <source>
        <dbReference type="Google" id="ProtNLM"/>
    </source>
</evidence>
<comment type="caution">
    <text evidence="1">The sequence shown here is derived from an EMBL/GenBank/DDBJ whole genome shotgun (WGS) entry which is preliminary data.</text>
</comment>
<dbReference type="Proteomes" id="UP000004099">
    <property type="component" value="Unassembled WGS sequence"/>
</dbReference>
<protein>
    <recommendedName>
        <fullName evidence="3">Gp37</fullName>
    </recommendedName>
</protein>